<dbReference type="PANTHER" id="PTHR43639">
    <property type="entry name" value="OXIDOREDUCTASE, SHORT-CHAIN DEHYDROGENASE/REDUCTASE FAMILY (AFU_ORTHOLOGUE AFUA_5G02870)"/>
    <property type="match status" value="1"/>
</dbReference>
<dbReference type="PANTHER" id="PTHR43639:SF1">
    <property type="entry name" value="SHORT-CHAIN DEHYDROGENASE_REDUCTASE FAMILY PROTEIN"/>
    <property type="match status" value="1"/>
</dbReference>
<dbReference type="Pfam" id="PF13561">
    <property type="entry name" value="adh_short_C2"/>
    <property type="match status" value="1"/>
</dbReference>
<sequence length="255" mass="26265">MSKPLANKLALVTGSSRGIGAAVAARLAADGASVIVHYANNAGRAEDVVKEIREAGGEAEAVGANLSTIEGTQSLIASIDQAFGGKFSGRLDILVNNAGTVEYGPFLESSDQSYDNHFNVNIRAPIALAKDAGKRMAKTGWGRIINVASAFGEAAPLPGVTLYIATKFALHGFTRGLSRELGPLGITVNGVQPGPIDTELSPNPGDPAYDTMVKLTSVGRFGKATEIAAAVAYLAHPDAAFTNGENLTVDGGWNA</sequence>
<protein>
    <submittedName>
        <fullName evidence="3">3-oxoacyl-[acyl-carrier protein] reductase</fullName>
    </submittedName>
</protein>
<name>A0A1C3XCH6_9HYPH</name>
<dbReference type="EMBL" id="FMAF01000031">
    <property type="protein sequence ID" value="SCB49816.1"/>
    <property type="molecule type" value="Genomic_DNA"/>
</dbReference>
<dbReference type="OrthoDB" id="154414at2"/>
<evidence type="ECO:0000313" key="3">
    <source>
        <dbReference type="EMBL" id="SCB49816.1"/>
    </source>
</evidence>
<dbReference type="PRINTS" id="PR00081">
    <property type="entry name" value="GDHRDH"/>
</dbReference>
<evidence type="ECO:0000313" key="4">
    <source>
        <dbReference type="Proteomes" id="UP000199205"/>
    </source>
</evidence>
<evidence type="ECO:0000256" key="2">
    <source>
        <dbReference type="ARBA" id="ARBA00023002"/>
    </source>
</evidence>
<dbReference type="Gene3D" id="3.40.50.720">
    <property type="entry name" value="NAD(P)-binding Rossmann-like Domain"/>
    <property type="match status" value="1"/>
</dbReference>
<dbReference type="RefSeq" id="WP_037198371.1">
    <property type="nucleotide sequence ID" value="NZ_FMAF01000031.1"/>
</dbReference>
<proteinExistence type="inferred from homology"/>
<dbReference type="InterPro" id="IPR036291">
    <property type="entry name" value="NAD(P)-bd_dom_sf"/>
</dbReference>
<dbReference type="PRINTS" id="PR00080">
    <property type="entry name" value="SDRFAMILY"/>
</dbReference>
<dbReference type="FunFam" id="3.40.50.720:FF:000084">
    <property type="entry name" value="Short-chain dehydrogenase reductase"/>
    <property type="match status" value="1"/>
</dbReference>
<evidence type="ECO:0000256" key="1">
    <source>
        <dbReference type="ARBA" id="ARBA00006484"/>
    </source>
</evidence>
<dbReference type="SUPFAM" id="SSF51735">
    <property type="entry name" value="NAD(P)-binding Rossmann-fold domains"/>
    <property type="match status" value="1"/>
</dbReference>
<reference evidence="3 4" key="1">
    <citation type="submission" date="2016-08" db="EMBL/GenBank/DDBJ databases">
        <authorList>
            <person name="Seilhamer J.J."/>
        </authorList>
    </citation>
    <scope>NUCLEOTIDE SEQUENCE [LARGE SCALE GENOMIC DNA]</scope>
    <source>
        <strain evidence="3 4">P1-7</strain>
    </source>
</reference>
<dbReference type="Proteomes" id="UP000199205">
    <property type="component" value="Unassembled WGS sequence"/>
</dbReference>
<organism evidence="3 4">
    <name type="scientific">Rhizobium lusitanum</name>
    <dbReference type="NCBI Taxonomy" id="293958"/>
    <lineage>
        <taxon>Bacteria</taxon>
        <taxon>Pseudomonadati</taxon>
        <taxon>Pseudomonadota</taxon>
        <taxon>Alphaproteobacteria</taxon>
        <taxon>Hyphomicrobiales</taxon>
        <taxon>Rhizobiaceae</taxon>
        <taxon>Rhizobium/Agrobacterium group</taxon>
        <taxon>Rhizobium</taxon>
    </lineage>
</organism>
<keyword evidence="2" id="KW-0560">Oxidoreductase</keyword>
<accession>A0A1C3XCH6</accession>
<gene>
    <name evidence="3" type="ORF">GA0061101_13145</name>
</gene>
<dbReference type="InterPro" id="IPR002347">
    <property type="entry name" value="SDR_fam"/>
</dbReference>
<dbReference type="AlphaFoldDB" id="A0A1C3XCH6"/>
<comment type="similarity">
    <text evidence="1">Belongs to the short-chain dehydrogenases/reductases (SDR) family.</text>
</comment>
<dbReference type="GO" id="GO:0016491">
    <property type="term" value="F:oxidoreductase activity"/>
    <property type="evidence" value="ECO:0007669"/>
    <property type="project" value="UniProtKB-KW"/>
</dbReference>